<keyword evidence="1" id="KW-0732">Signal</keyword>
<evidence type="ECO:0000256" key="1">
    <source>
        <dbReference type="SAM" id="SignalP"/>
    </source>
</evidence>
<protein>
    <submittedName>
        <fullName evidence="2">Uncharacterized protein</fullName>
    </submittedName>
</protein>
<name>A0A3M0BK42_9AQUI</name>
<dbReference type="RefSeq" id="WP_121922577.1">
    <property type="nucleotide sequence ID" value="NZ_REFO01000010.1"/>
</dbReference>
<organism evidence="2 3">
    <name type="scientific">Hydrogenothermus marinus</name>
    <dbReference type="NCBI Taxonomy" id="133270"/>
    <lineage>
        <taxon>Bacteria</taxon>
        <taxon>Pseudomonadati</taxon>
        <taxon>Aquificota</taxon>
        <taxon>Aquificia</taxon>
        <taxon>Aquificales</taxon>
        <taxon>Hydrogenothermaceae</taxon>
        <taxon>Hydrogenothermus</taxon>
    </lineage>
</organism>
<dbReference type="OrthoDB" id="9968651at2"/>
<accession>A0A3M0BK42</accession>
<comment type="caution">
    <text evidence="2">The sequence shown here is derived from an EMBL/GenBank/DDBJ whole genome shotgun (WGS) entry which is preliminary data.</text>
</comment>
<feature type="chain" id="PRO_5018239057" evidence="1">
    <location>
        <begin position="22"/>
        <end position="111"/>
    </location>
</feature>
<proteinExistence type="predicted"/>
<feature type="signal peptide" evidence="1">
    <location>
        <begin position="1"/>
        <end position="21"/>
    </location>
</feature>
<reference evidence="2 3" key="1">
    <citation type="submission" date="2018-10" db="EMBL/GenBank/DDBJ databases">
        <title>Genomic Encyclopedia of Archaeal and Bacterial Type Strains, Phase II (KMG-II): from individual species to whole genera.</title>
        <authorList>
            <person name="Goeker M."/>
        </authorList>
    </citation>
    <scope>NUCLEOTIDE SEQUENCE [LARGE SCALE GENOMIC DNA]</scope>
    <source>
        <strain evidence="2 3">VM1</strain>
    </source>
</reference>
<evidence type="ECO:0000313" key="3">
    <source>
        <dbReference type="Proteomes" id="UP000280842"/>
    </source>
</evidence>
<keyword evidence="3" id="KW-1185">Reference proteome</keyword>
<dbReference type="AlphaFoldDB" id="A0A3M0BK42"/>
<evidence type="ECO:0000313" key="2">
    <source>
        <dbReference type="EMBL" id="RMA97813.1"/>
    </source>
</evidence>
<dbReference type="EMBL" id="REFO01000010">
    <property type="protein sequence ID" value="RMA97813.1"/>
    <property type="molecule type" value="Genomic_DNA"/>
</dbReference>
<dbReference type="Proteomes" id="UP000280842">
    <property type="component" value="Unassembled WGS sequence"/>
</dbReference>
<gene>
    <name evidence="2" type="ORF">CLV39_0442</name>
</gene>
<sequence length="111" mass="12038">MKKEITAISAAVGMIASTAMADQLVSYQQGKVSDSRYLLASADGMTCGKEMKEKMKECKKMMKEASYGSKMKECKKLLKEKSKEGNGGAMMKKGTKEKAKEMACGQCGAMK</sequence>